<accession>A0A6A6FQ40</accession>
<dbReference type="EMBL" id="ML992666">
    <property type="protein sequence ID" value="KAF2215318.1"/>
    <property type="molecule type" value="Genomic_DNA"/>
</dbReference>
<feature type="compositionally biased region" description="Polar residues" evidence="1">
    <location>
        <begin position="505"/>
        <end position="521"/>
    </location>
</feature>
<proteinExistence type="predicted"/>
<evidence type="ECO:0000256" key="1">
    <source>
        <dbReference type="SAM" id="MobiDB-lite"/>
    </source>
</evidence>
<protein>
    <submittedName>
        <fullName evidence="2">Uncharacterized protein</fullName>
    </submittedName>
</protein>
<keyword evidence="3" id="KW-1185">Reference proteome</keyword>
<dbReference type="AlphaFoldDB" id="A0A6A6FQ40"/>
<sequence length="853" mass="94585">MVRRPNSTLTAHSALQPSRLQSVPETWQRIPDPYPRIQILHSRIARKRDQWLTLQIEKSHAMQEYLHKRRFFEETTGAIMQSFQNGNGFVNPVSGSQAYQLRADKRGNVLSALARSICAKNIWEGRASAIDSHNKRKRRCSLSASWDVPPSFFSSAAAICTVSNTESHMVVCPNECTWAHDPLLLCVPSQPRSPFQQGCIGDSGQAALLRSYPQAAHIAETAEGYTNSGHPTPRTGSQDATYLRLEVQRAQQAVGTSLTFFDGSRKKFMDAVRASNTVVHDQLAGILESDEKALCQSIAKLRDLYDAMDSLDKQILKEDGAEAGATEEHLRNFLDSGEIIPIVRGPVDDDDESEPEMPTLLREYFDAIGELRLMRDRLEDELPYEHADQKLKRQRMVDQDEVVFESEEELEERCRQEADEVHSEIYNLIIRINKLYAEVEAAGLDPDPAHYRRRSLSGSVEDWLEAVATPVNVSSDPIEEPLPLLPSDGFDPVLGSVRVSPEQLKSLQPLADSTTTSNSDGSAPRLQRLDVDDGQQHMNSPDRSYSHARHTDLGAVATAQCHGSGLSLSMSECTERASVRSATHFDQDLREKDAELQWVLLRDPRRQGSPAYSTAATNTSGGSMDSLAAIIDGDVSSMQYGALSSGSTKATLCHGPRTGDGVLLRDEACGDDEDEQGHECYHDDITLFTFSCVAMLQPQKQDYFVRGVVFETSLAESLQAQPFPAQAIAWRPTTTLMVFKRNAKDCVACPILAGQPDEPYADSDMSIIYVQEEGTSSSGPCGDHHEHNMTLRVKTSLPGMGIGARMRMTLSATVPIPFDARVRHIGNLEQKSLFDLVQFLGKDEKSMYSMRLP</sequence>
<name>A0A6A6FQ40_9PEZI</name>
<gene>
    <name evidence="2" type="ORF">CERZMDRAFT_82348</name>
</gene>
<organism evidence="2 3">
    <name type="scientific">Cercospora zeae-maydis SCOH1-5</name>
    <dbReference type="NCBI Taxonomy" id="717836"/>
    <lineage>
        <taxon>Eukaryota</taxon>
        <taxon>Fungi</taxon>
        <taxon>Dikarya</taxon>
        <taxon>Ascomycota</taxon>
        <taxon>Pezizomycotina</taxon>
        <taxon>Dothideomycetes</taxon>
        <taxon>Dothideomycetidae</taxon>
        <taxon>Mycosphaerellales</taxon>
        <taxon>Mycosphaerellaceae</taxon>
        <taxon>Cercospora</taxon>
    </lineage>
</organism>
<dbReference type="OrthoDB" id="3646200at2759"/>
<evidence type="ECO:0000313" key="2">
    <source>
        <dbReference type="EMBL" id="KAF2215318.1"/>
    </source>
</evidence>
<evidence type="ECO:0000313" key="3">
    <source>
        <dbReference type="Proteomes" id="UP000799539"/>
    </source>
</evidence>
<reference evidence="2" key="1">
    <citation type="journal article" date="2020" name="Stud. Mycol.">
        <title>101 Dothideomycetes genomes: a test case for predicting lifestyles and emergence of pathogens.</title>
        <authorList>
            <person name="Haridas S."/>
            <person name="Albert R."/>
            <person name="Binder M."/>
            <person name="Bloem J."/>
            <person name="Labutti K."/>
            <person name="Salamov A."/>
            <person name="Andreopoulos B."/>
            <person name="Baker S."/>
            <person name="Barry K."/>
            <person name="Bills G."/>
            <person name="Bluhm B."/>
            <person name="Cannon C."/>
            <person name="Castanera R."/>
            <person name="Culley D."/>
            <person name="Daum C."/>
            <person name="Ezra D."/>
            <person name="Gonzalez J."/>
            <person name="Henrissat B."/>
            <person name="Kuo A."/>
            <person name="Liang C."/>
            <person name="Lipzen A."/>
            <person name="Lutzoni F."/>
            <person name="Magnuson J."/>
            <person name="Mondo S."/>
            <person name="Nolan M."/>
            <person name="Ohm R."/>
            <person name="Pangilinan J."/>
            <person name="Park H.-J."/>
            <person name="Ramirez L."/>
            <person name="Alfaro M."/>
            <person name="Sun H."/>
            <person name="Tritt A."/>
            <person name="Yoshinaga Y."/>
            <person name="Zwiers L.-H."/>
            <person name="Turgeon B."/>
            <person name="Goodwin S."/>
            <person name="Spatafora J."/>
            <person name="Crous P."/>
            <person name="Grigoriev I."/>
        </authorList>
    </citation>
    <scope>NUCLEOTIDE SEQUENCE</scope>
    <source>
        <strain evidence="2">SCOH1-5</strain>
    </source>
</reference>
<dbReference type="Proteomes" id="UP000799539">
    <property type="component" value="Unassembled WGS sequence"/>
</dbReference>
<feature type="region of interest" description="Disordered" evidence="1">
    <location>
        <begin position="505"/>
        <end position="547"/>
    </location>
</feature>